<dbReference type="InterPro" id="IPR002656">
    <property type="entry name" value="Acyl_transf_3_dom"/>
</dbReference>
<feature type="transmembrane region" description="Helical" evidence="1">
    <location>
        <begin position="276"/>
        <end position="299"/>
    </location>
</feature>
<evidence type="ECO:0000259" key="2">
    <source>
        <dbReference type="Pfam" id="PF01757"/>
    </source>
</evidence>
<dbReference type="PANTHER" id="PTHR23028:SF53">
    <property type="entry name" value="ACYL_TRANSF_3 DOMAIN-CONTAINING PROTEIN"/>
    <property type="match status" value="1"/>
</dbReference>
<dbReference type="Pfam" id="PF01757">
    <property type="entry name" value="Acyl_transf_3"/>
    <property type="match status" value="1"/>
</dbReference>
<keyword evidence="1" id="KW-1133">Transmembrane helix</keyword>
<evidence type="ECO:0000313" key="3">
    <source>
        <dbReference type="EMBL" id="ADZ78573.1"/>
    </source>
</evidence>
<proteinExistence type="predicted"/>
<gene>
    <name evidence="3" type="ordered locus">Sph21_2013</name>
</gene>
<dbReference type="AlphaFoldDB" id="F4CB06"/>
<feature type="transmembrane region" description="Helical" evidence="1">
    <location>
        <begin position="12"/>
        <end position="28"/>
    </location>
</feature>
<dbReference type="GO" id="GO:0000271">
    <property type="term" value="P:polysaccharide biosynthetic process"/>
    <property type="evidence" value="ECO:0007669"/>
    <property type="project" value="TreeGrafter"/>
</dbReference>
<dbReference type="OrthoDB" id="290051at2"/>
<keyword evidence="1" id="KW-0472">Membrane</keyword>
<feature type="transmembrane region" description="Helical" evidence="1">
    <location>
        <begin position="184"/>
        <end position="202"/>
    </location>
</feature>
<feature type="transmembrane region" description="Helical" evidence="1">
    <location>
        <begin position="82"/>
        <end position="102"/>
    </location>
</feature>
<dbReference type="eggNOG" id="COG1835">
    <property type="taxonomic scope" value="Bacteria"/>
</dbReference>
<feature type="transmembrane region" description="Helical" evidence="1">
    <location>
        <begin position="214"/>
        <end position="233"/>
    </location>
</feature>
<dbReference type="InterPro" id="IPR050879">
    <property type="entry name" value="Acyltransferase_3"/>
</dbReference>
<dbReference type="KEGG" id="shg:Sph21_2013"/>
<feature type="transmembrane region" description="Helical" evidence="1">
    <location>
        <begin position="132"/>
        <end position="153"/>
    </location>
</feature>
<feature type="transmembrane region" description="Helical" evidence="1">
    <location>
        <begin position="305"/>
        <end position="324"/>
    </location>
</feature>
<protein>
    <submittedName>
        <fullName evidence="3">Acyltransferase 3</fullName>
    </submittedName>
</protein>
<dbReference type="GO" id="GO:0016747">
    <property type="term" value="F:acyltransferase activity, transferring groups other than amino-acyl groups"/>
    <property type="evidence" value="ECO:0007669"/>
    <property type="project" value="InterPro"/>
</dbReference>
<dbReference type="PATRIC" id="fig|743722.3.peg.2149"/>
<keyword evidence="3" id="KW-0012">Acyltransferase</keyword>
<evidence type="ECO:0000256" key="1">
    <source>
        <dbReference type="SAM" id="Phobius"/>
    </source>
</evidence>
<feature type="domain" description="Acyltransferase 3" evidence="2">
    <location>
        <begin position="9"/>
        <end position="320"/>
    </location>
</feature>
<feature type="transmembrane region" description="Helical" evidence="1">
    <location>
        <begin position="40"/>
        <end position="61"/>
    </location>
</feature>
<feature type="transmembrane region" description="Helical" evidence="1">
    <location>
        <begin position="160"/>
        <end position="178"/>
    </location>
</feature>
<organism evidence="3">
    <name type="scientific">Sphingobacterium sp. (strain 21)</name>
    <dbReference type="NCBI Taxonomy" id="743722"/>
    <lineage>
        <taxon>Bacteria</taxon>
        <taxon>Pseudomonadati</taxon>
        <taxon>Bacteroidota</taxon>
        <taxon>Sphingobacteriia</taxon>
        <taxon>Sphingobacteriales</taxon>
        <taxon>Sphingobacteriaceae</taxon>
        <taxon>Sphingobacterium</taxon>
    </lineage>
</organism>
<keyword evidence="1" id="KW-0812">Transmembrane</keyword>
<name>F4CB06_SPHS2</name>
<dbReference type="PANTHER" id="PTHR23028">
    <property type="entry name" value="ACETYLTRANSFERASE"/>
    <property type="match status" value="1"/>
</dbReference>
<sequence length="373" mass="42532">MEKNNNRLQFLDCLRFFAALSVIIQHIFERLSPQFGWFSSHYFQFGIFGVCLFFITSGFIIPVSIEKHQSIKKFAISRIYRLYPLFLASLILKTSLILNGTIRGVDPTLTVVLANISMLAKFIGQPLIEMSYWTLNLEMAFYIIVAILFKLNILQHSVKLALTALCGVLFIGVVPIYLLHLFDAGMLLSYYLATMFVGTVYYRNMKGLVTNKTLWLTITFALFVLFINSFLTFGKRVPDPSLFGGDRFWPVVNAISLAYILFTLGYLFRSKSYPKVFVYFGTISYSLYLNQGIVIRLVLPAIASPVLASVSAIVITFLISNYTYKYIELPFINRSRKIIKRMGQDITLVSKDIISEEAKRVAVEPKTIETTDK</sequence>
<reference evidence="3" key="1">
    <citation type="submission" date="2011-03" db="EMBL/GenBank/DDBJ databases">
        <title>Complete sequence of Sphingobacterium sp. 21.</title>
        <authorList>
            <consortium name="US DOE Joint Genome Institute"/>
            <person name="Lucas S."/>
            <person name="Copeland A."/>
            <person name="Lapidus A."/>
            <person name="Cheng J.-F."/>
            <person name="Goodwin L."/>
            <person name="Pitluck S."/>
            <person name="Davenport K."/>
            <person name="Detter J.C."/>
            <person name="Han C."/>
            <person name="Tapia R."/>
            <person name="Land M."/>
            <person name="Hauser L."/>
            <person name="Kyrpides N."/>
            <person name="Ivanova N."/>
            <person name="Ovchinnikova G."/>
            <person name="Pagani I."/>
            <person name="Siebers A.K."/>
            <person name="Allgaier M."/>
            <person name="Thelen M.P."/>
            <person name="Hugenholtz P."/>
            <person name="Woyke T."/>
        </authorList>
    </citation>
    <scope>NUCLEOTIDE SEQUENCE</scope>
    <source>
        <strain evidence="3">21</strain>
    </source>
</reference>
<dbReference type="GO" id="GO:0016020">
    <property type="term" value="C:membrane"/>
    <property type="evidence" value="ECO:0007669"/>
    <property type="project" value="TreeGrafter"/>
</dbReference>
<accession>F4CB06</accession>
<feature type="transmembrane region" description="Helical" evidence="1">
    <location>
        <begin position="248"/>
        <end position="269"/>
    </location>
</feature>
<keyword evidence="3" id="KW-0808">Transferase</keyword>
<dbReference type="EMBL" id="CP002584">
    <property type="protein sequence ID" value="ADZ78573.1"/>
    <property type="molecule type" value="Genomic_DNA"/>
</dbReference>
<dbReference type="HOGENOM" id="CLU_005679_2_0_10"/>